<keyword evidence="1" id="KW-0732">Signal</keyword>
<organism evidence="2 3">
    <name type="scientific">Hypothenemus hampei</name>
    <name type="common">Coffee berry borer</name>
    <dbReference type="NCBI Taxonomy" id="57062"/>
    <lineage>
        <taxon>Eukaryota</taxon>
        <taxon>Metazoa</taxon>
        <taxon>Ecdysozoa</taxon>
        <taxon>Arthropoda</taxon>
        <taxon>Hexapoda</taxon>
        <taxon>Insecta</taxon>
        <taxon>Pterygota</taxon>
        <taxon>Neoptera</taxon>
        <taxon>Endopterygota</taxon>
        <taxon>Coleoptera</taxon>
        <taxon>Polyphaga</taxon>
        <taxon>Cucujiformia</taxon>
        <taxon>Curculionidae</taxon>
        <taxon>Scolytinae</taxon>
        <taxon>Hypothenemus</taxon>
    </lineage>
</organism>
<dbReference type="AlphaFoldDB" id="A0ABD1EIC5"/>
<feature type="chain" id="PRO_5044825085" evidence="1">
    <location>
        <begin position="20"/>
        <end position="97"/>
    </location>
</feature>
<keyword evidence="3" id="KW-1185">Reference proteome</keyword>
<comment type="caution">
    <text evidence="2">The sequence shown here is derived from an EMBL/GenBank/DDBJ whole genome shotgun (WGS) entry which is preliminary data.</text>
</comment>
<sequence length="97" mass="11458">MKGFLLIFTVIIYFMACFGSDYEQVCINYHYSRFQTNCTNYSSIQADSEPCYFGEFCFFLRINNITEGGLKMHHRHLKGNVFKKIFDFTNAIHKDIN</sequence>
<evidence type="ECO:0000313" key="3">
    <source>
        <dbReference type="Proteomes" id="UP001566132"/>
    </source>
</evidence>
<protein>
    <submittedName>
        <fullName evidence="2">Uncharacterized protein</fullName>
    </submittedName>
</protein>
<dbReference type="EMBL" id="JBDJPC010000007">
    <property type="protein sequence ID" value="KAL1494457.1"/>
    <property type="molecule type" value="Genomic_DNA"/>
</dbReference>
<accession>A0ABD1EIC5</accession>
<feature type="signal peptide" evidence="1">
    <location>
        <begin position="1"/>
        <end position="19"/>
    </location>
</feature>
<proteinExistence type="predicted"/>
<dbReference type="Proteomes" id="UP001566132">
    <property type="component" value="Unassembled WGS sequence"/>
</dbReference>
<gene>
    <name evidence="2" type="ORF">ABEB36_010055</name>
</gene>
<evidence type="ECO:0000256" key="1">
    <source>
        <dbReference type="SAM" id="SignalP"/>
    </source>
</evidence>
<evidence type="ECO:0000313" key="2">
    <source>
        <dbReference type="EMBL" id="KAL1494457.1"/>
    </source>
</evidence>
<name>A0ABD1EIC5_HYPHA</name>
<reference evidence="2 3" key="1">
    <citation type="submission" date="2024-05" db="EMBL/GenBank/DDBJ databases">
        <title>Genetic variation in Jamaican populations of the coffee berry borer (Hypothenemus hampei).</title>
        <authorList>
            <person name="Errbii M."/>
            <person name="Myrie A."/>
        </authorList>
    </citation>
    <scope>NUCLEOTIDE SEQUENCE [LARGE SCALE GENOMIC DNA]</scope>
    <source>
        <strain evidence="2">JA-Hopewell-2020-01-JO</strain>
        <tissue evidence="2">Whole body</tissue>
    </source>
</reference>